<evidence type="ECO:0000313" key="12">
    <source>
        <dbReference type="EMBL" id="EES99438.1"/>
    </source>
</evidence>
<dbReference type="Pfam" id="PF02407">
    <property type="entry name" value="Viral_Rep"/>
    <property type="match status" value="1"/>
</dbReference>
<evidence type="ECO:0000256" key="10">
    <source>
        <dbReference type="ARBA" id="ARBA00023125"/>
    </source>
</evidence>
<keyword evidence="8" id="KW-0378">Hydrolase</keyword>
<dbReference type="Gene3D" id="3.40.1310.20">
    <property type="match status" value="1"/>
</dbReference>
<dbReference type="GO" id="GO:0006260">
    <property type="term" value="P:DNA replication"/>
    <property type="evidence" value="ECO:0007669"/>
    <property type="project" value="UniProtKB-KW"/>
</dbReference>
<dbReference type="AlphaFoldDB" id="C6LX18"/>
<keyword evidence="5" id="KW-0479">Metal-binding</keyword>
<feature type="domain" description="CRESS-DNA virus Rep endonuclease" evidence="11">
    <location>
        <begin position="12"/>
        <end position="118"/>
    </location>
</feature>
<evidence type="ECO:0000256" key="4">
    <source>
        <dbReference type="ARBA" id="ARBA00022722"/>
    </source>
</evidence>
<comment type="caution">
    <text evidence="12">The sequence shown here is derived from an EMBL/GenBank/DDBJ whole genome shotgun (WGS) entry which is preliminary data.</text>
</comment>
<dbReference type="InterPro" id="IPR049912">
    <property type="entry name" value="CRESS_DNA_REP"/>
</dbReference>
<keyword evidence="9" id="KW-0190">Covalent protein-DNA linkage</keyword>
<sequence>MSDALQPAIKQSTVQRSYCFTYNLPDGTETWTPGEPLSNKVRYVIWQLERAPTTNQLHVQGYVEFKNATRVAGAQRALGLPNTAHFEMRRGTREQARNYCKKDDTRLEGTAWSEKGEWILERGENGGVKKKARLQALRDLVLSDDVVKDVTKHEASFKLEWIDVYNNCPRGWAAIFEELSKRRMIAEPNIELRPWQVEIIDILRTSPERRRIFWIWSAASGTGKTTFLEYLSLNNEFKEQTLSCPLALKELLFLFEPGKHRILYLNLPRDYQEEKLKDSYLPLLERLSDGGMMTSTKYEPRSKFMRCHIIVTANNPPPYDRLPLRFIEYCLDDN</sequence>
<evidence type="ECO:0000256" key="6">
    <source>
        <dbReference type="ARBA" id="ARBA00022741"/>
    </source>
</evidence>
<reference evidence="12 13" key="1">
    <citation type="journal article" date="2009" name="PLoS Pathog.">
        <title>Draft genome sequencing of giardia intestinalis assemblage B isolate GS: is human giardiasis caused by two different species?</title>
        <authorList>
            <person name="Franzen O."/>
            <person name="Jerlstrom-Hultqvist J."/>
            <person name="Castro E."/>
            <person name="Sherwood E."/>
            <person name="Ankarklev J."/>
            <person name="Reiner D.S."/>
            <person name="Palm D."/>
            <person name="Andersson J.O."/>
            <person name="Andersson B."/>
            <person name="Svard S.G."/>
        </authorList>
    </citation>
    <scope>NUCLEOTIDE SEQUENCE [LARGE SCALE GENOMIC DNA]</scope>
    <source>
        <strain evidence="13">ATCC 50581 / GS clone H7</strain>
    </source>
</reference>
<evidence type="ECO:0000256" key="8">
    <source>
        <dbReference type="ARBA" id="ARBA00022801"/>
    </source>
</evidence>
<evidence type="ECO:0000256" key="3">
    <source>
        <dbReference type="ARBA" id="ARBA00022705"/>
    </source>
</evidence>
<dbReference type="GO" id="GO:0046872">
    <property type="term" value="F:metal ion binding"/>
    <property type="evidence" value="ECO:0007669"/>
    <property type="project" value="UniProtKB-KW"/>
</dbReference>
<evidence type="ECO:0000256" key="2">
    <source>
        <dbReference type="ARBA" id="ARBA00022695"/>
    </source>
</evidence>
<evidence type="ECO:0000256" key="9">
    <source>
        <dbReference type="ARBA" id="ARBA00023124"/>
    </source>
</evidence>
<keyword evidence="6" id="KW-0547">Nucleotide-binding</keyword>
<dbReference type="GO" id="GO:0016787">
    <property type="term" value="F:hydrolase activity"/>
    <property type="evidence" value="ECO:0007669"/>
    <property type="project" value="UniProtKB-KW"/>
</dbReference>
<keyword evidence="1" id="KW-0808">Transferase</keyword>
<protein>
    <submittedName>
        <fullName evidence="12">Replicase-associated protein, putative</fullName>
    </submittedName>
</protein>
<keyword evidence="4" id="KW-0540">Nuclease</keyword>
<keyword evidence="3" id="KW-0235">DNA replication</keyword>
<dbReference type="GO" id="GO:0016779">
    <property type="term" value="F:nucleotidyltransferase activity"/>
    <property type="evidence" value="ECO:0007669"/>
    <property type="project" value="UniProtKB-KW"/>
</dbReference>
<dbReference type="Proteomes" id="UP000002488">
    <property type="component" value="Unassembled WGS sequence"/>
</dbReference>
<keyword evidence="10" id="KW-0238">DNA-binding</keyword>
<keyword evidence="2" id="KW-0548">Nucleotidyltransferase</keyword>
<evidence type="ECO:0000313" key="13">
    <source>
        <dbReference type="Proteomes" id="UP000002488"/>
    </source>
</evidence>
<dbReference type="PROSITE" id="PS52020">
    <property type="entry name" value="CRESS_DNA_REP"/>
    <property type="match status" value="1"/>
</dbReference>
<dbReference type="GO" id="GO:0003677">
    <property type="term" value="F:DNA binding"/>
    <property type="evidence" value="ECO:0007669"/>
    <property type="project" value="UniProtKB-KW"/>
</dbReference>
<evidence type="ECO:0000256" key="7">
    <source>
        <dbReference type="ARBA" id="ARBA00022759"/>
    </source>
</evidence>
<evidence type="ECO:0000259" key="11">
    <source>
        <dbReference type="PROSITE" id="PS52020"/>
    </source>
</evidence>
<accession>C6LX18</accession>
<gene>
    <name evidence="12" type="ORF">GL50581_3333</name>
</gene>
<evidence type="ECO:0000256" key="5">
    <source>
        <dbReference type="ARBA" id="ARBA00022723"/>
    </source>
</evidence>
<organism evidence="12 13">
    <name type="scientific">Giardia intestinalis (strain ATCC 50581 / GS clone H7)</name>
    <name type="common">Giardia lamblia</name>
    <dbReference type="NCBI Taxonomy" id="598745"/>
    <lineage>
        <taxon>Eukaryota</taxon>
        <taxon>Metamonada</taxon>
        <taxon>Diplomonadida</taxon>
        <taxon>Hexamitidae</taxon>
        <taxon>Giardiinae</taxon>
        <taxon>Giardia</taxon>
    </lineage>
</organism>
<dbReference type="EMBL" id="ACGJ01002772">
    <property type="protein sequence ID" value="EES99438.1"/>
    <property type="molecule type" value="Genomic_DNA"/>
</dbReference>
<proteinExistence type="predicted"/>
<dbReference type="VEuPathDB" id="GiardiaDB:GL50581_3333"/>
<dbReference type="GO" id="GO:0000166">
    <property type="term" value="F:nucleotide binding"/>
    <property type="evidence" value="ECO:0007669"/>
    <property type="project" value="UniProtKB-KW"/>
</dbReference>
<name>C6LX18_GIAIB</name>
<keyword evidence="7" id="KW-0255">Endonuclease</keyword>
<dbReference type="GO" id="GO:0004519">
    <property type="term" value="F:endonuclease activity"/>
    <property type="evidence" value="ECO:0007669"/>
    <property type="project" value="UniProtKB-KW"/>
</dbReference>
<evidence type="ECO:0000256" key="1">
    <source>
        <dbReference type="ARBA" id="ARBA00022679"/>
    </source>
</evidence>